<dbReference type="InterPro" id="IPR003591">
    <property type="entry name" value="Leu-rich_rpt_typical-subtyp"/>
</dbReference>
<dbReference type="FunFam" id="3.80.10.10:FF:001164">
    <property type="entry name" value="GH01279p"/>
    <property type="match status" value="1"/>
</dbReference>
<evidence type="ECO:0000256" key="1">
    <source>
        <dbReference type="ARBA" id="ARBA00022614"/>
    </source>
</evidence>
<dbReference type="Gene3D" id="3.80.10.10">
    <property type="entry name" value="Ribonuclease Inhibitor"/>
    <property type="match status" value="4"/>
</dbReference>
<accession>A0A8D8TH05</accession>
<evidence type="ECO:0000256" key="3">
    <source>
        <dbReference type="SAM" id="Phobius"/>
    </source>
</evidence>
<keyword evidence="3" id="KW-1133">Transmembrane helix</keyword>
<evidence type="ECO:0000256" key="2">
    <source>
        <dbReference type="ARBA" id="ARBA00022737"/>
    </source>
</evidence>
<feature type="transmembrane region" description="Helical" evidence="3">
    <location>
        <begin position="798"/>
        <end position="817"/>
    </location>
</feature>
<dbReference type="InterPro" id="IPR001611">
    <property type="entry name" value="Leu-rich_rpt"/>
</dbReference>
<feature type="chain" id="PRO_5034590377" evidence="4">
    <location>
        <begin position="23"/>
        <end position="841"/>
    </location>
</feature>
<dbReference type="PANTHER" id="PTHR24366">
    <property type="entry name" value="IG(IMMUNOGLOBULIN) AND LRR(LEUCINE RICH REPEAT) DOMAINS"/>
    <property type="match status" value="1"/>
</dbReference>
<reference evidence="5" key="1">
    <citation type="submission" date="2021-05" db="EMBL/GenBank/DDBJ databases">
        <authorList>
            <person name="Alioto T."/>
            <person name="Alioto T."/>
            <person name="Gomez Garrido J."/>
        </authorList>
    </citation>
    <scope>NUCLEOTIDE SEQUENCE</scope>
</reference>
<evidence type="ECO:0000313" key="5">
    <source>
        <dbReference type="EMBL" id="CAG6688476.1"/>
    </source>
</evidence>
<sequence>MGTRTLVCLVLASLLLVNEQSAFEILTNCQDCWCVDTCEEFKDCTTLCFHKEKHPDPETISDESIDKYYDNTYDFNDNKDDYHEFNAIPNLQLRRFRTLLLEQISCSRMSSADMSTLNTTLNNLIPKLGFQNVIELHLKNCPIPDESFQTLFRLLNGTSVQKLWVSGSQSNITLSSAYFDNQFLSVKSISFDDSVGLRSLHQDLFKGTPELVFLGLNRNNITTLDPGVFQGLRNLEFLYLNHNSITDLHADIFEHLTSLLDLEIINNRLVSLPRGLFRNCRKLERLDLHENALHTLEGPQFEFLSRLQLLDLRYNRLEKITDGMFNGTHGLAMLDLSHNKLNVISQTAFDILCRTNSELDAIYLSDNILEWNSNLVDSPFNECESITELILSNNRISYIHNDWIMGIQWLDLNGNNITILPDFNSFTSKSKDMTLDVSDNQIKTFKLDSVTRADADKLFKLTPNDFKLTQNESKRNMADDIFDKYGLHIVLDGNPITCDCSYYALVDYVYYFRKAQFSEPFKRQIIETEDVTCKPWNIPYLTGITYWNKEQNIPTNRFAILEELTCNKVDGCPSSCNCSHSPYHSQTTVNCSSANLERMPQELDVMYKNKTPQTIMLILRNNSIQQLLQNQSDNYKLVTDLDLSLNAIKDWKVDIVQDFPHLASLNLSHNHLESLSEDFINSLSKSNIRSLYLSGNPWKCGRDTSTERLCKFVFDNQHRFFNDFEEITCNGSNHTFKATKPKDFCATINISQVSNLIPVQKDSEQITLNGSNHPFNTTKPKDIYGTPKISYPTDTFDVQISLGILCVLFVLSIVFYYNKYQQKIKVWFVYRLMFCKPGVSQ</sequence>
<organism evidence="5">
    <name type="scientific">Cacopsylla melanoneura</name>
    <dbReference type="NCBI Taxonomy" id="428564"/>
    <lineage>
        <taxon>Eukaryota</taxon>
        <taxon>Metazoa</taxon>
        <taxon>Ecdysozoa</taxon>
        <taxon>Arthropoda</taxon>
        <taxon>Hexapoda</taxon>
        <taxon>Insecta</taxon>
        <taxon>Pterygota</taxon>
        <taxon>Neoptera</taxon>
        <taxon>Paraneoptera</taxon>
        <taxon>Hemiptera</taxon>
        <taxon>Sternorrhyncha</taxon>
        <taxon>Psylloidea</taxon>
        <taxon>Psyllidae</taxon>
        <taxon>Psyllinae</taxon>
        <taxon>Cacopsylla</taxon>
    </lineage>
</organism>
<keyword evidence="3" id="KW-0812">Transmembrane</keyword>
<keyword evidence="4" id="KW-0732">Signal</keyword>
<evidence type="ECO:0000256" key="4">
    <source>
        <dbReference type="SAM" id="SignalP"/>
    </source>
</evidence>
<dbReference type="InterPro" id="IPR032675">
    <property type="entry name" value="LRR_dom_sf"/>
</dbReference>
<dbReference type="SMART" id="SM00369">
    <property type="entry name" value="LRR_TYP"/>
    <property type="match status" value="8"/>
</dbReference>
<keyword evidence="1" id="KW-0433">Leucine-rich repeat</keyword>
<keyword evidence="3" id="KW-0472">Membrane</keyword>
<dbReference type="EMBL" id="HBUF01286923">
    <property type="protein sequence ID" value="CAG6688476.1"/>
    <property type="molecule type" value="Transcribed_RNA"/>
</dbReference>
<dbReference type="PROSITE" id="PS51450">
    <property type="entry name" value="LRR"/>
    <property type="match status" value="3"/>
</dbReference>
<dbReference type="AlphaFoldDB" id="A0A8D8TH05"/>
<dbReference type="SUPFAM" id="SSF52058">
    <property type="entry name" value="L domain-like"/>
    <property type="match status" value="2"/>
</dbReference>
<dbReference type="Pfam" id="PF13855">
    <property type="entry name" value="LRR_8"/>
    <property type="match status" value="2"/>
</dbReference>
<protein>
    <submittedName>
        <fullName evidence="5">Protein toll</fullName>
    </submittedName>
</protein>
<name>A0A8D8TH05_9HEMI</name>
<keyword evidence="2" id="KW-0677">Repeat</keyword>
<proteinExistence type="predicted"/>
<feature type="signal peptide" evidence="4">
    <location>
        <begin position="1"/>
        <end position="22"/>
    </location>
</feature>
<dbReference type="PANTHER" id="PTHR24366:SF170">
    <property type="entry name" value="RE50361P"/>
    <property type="match status" value="1"/>
</dbReference>